<evidence type="ECO:0000313" key="3">
    <source>
        <dbReference type="Proteomes" id="UP000199696"/>
    </source>
</evidence>
<keyword evidence="1" id="KW-0812">Transmembrane</keyword>
<organism evidence="2 3">
    <name type="scientific">Micromonospora eburnea</name>
    <dbReference type="NCBI Taxonomy" id="227316"/>
    <lineage>
        <taxon>Bacteria</taxon>
        <taxon>Bacillati</taxon>
        <taxon>Actinomycetota</taxon>
        <taxon>Actinomycetes</taxon>
        <taxon>Micromonosporales</taxon>
        <taxon>Micromonosporaceae</taxon>
        <taxon>Micromonospora</taxon>
    </lineage>
</organism>
<name>A0A1C6UGX2_9ACTN</name>
<keyword evidence="3" id="KW-1185">Reference proteome</keyword>
<protein>
    <submittedName>
        <fullName evidence="2">Uncharacterized protein</fullName>
    </submittedName>
</protein>
<accession>A0A1C6UGX2</accession>
<keyword evidence="1" id="KW-0472">Membrane</keyword>
<dbReference type="AlphaFoldDB" id="A0A1C6UGX2"/>
<dbReference type="STRING" id="227316.GA0070604_2713"/>
<proteinExistence type="predicted"/>
<keyword evidence="1" id="KW-1133">Transmembrane helix</keyword>
<reference evidence="3" key="1">
    <citation type="submission" date="2016-06" db="EMBL/GenBank/DDBJ databases">
        <authorList>
            <person name="Varghese N."/>
            <person name="Submissions Spin"/>
        </authorList>
    </citation>
    <scope>NUCLEOTIDE SEQUENCE [LARGE SCALE GENOMIC DNA]</scope>
    <source>
        <strain evidence="3">DSM 44814</strain>
    </source>
</reference>
<sequence>MASRWRDRWDPLPAAAAVIAFVMIGLYAGLIARQGGEVAAWFVGGLTGAALGSVYGVARAAPLRRLALTVSGVVMVLFGLLGILSIGCPILAAGVLALVAAARSARTSRPSRASWRSRSPRTW</sequence>
<dbReference type="EMBL" id="FMHY01000002">
    <property type="protein sequence ID" value="SCL53149.1"/>
    <property type="molecule type" value="Genomic_DNA"/>
</dbReference>
<gene>
    <name evidence="2" type="ORF">GA0070604_2713</name>
</gene>
<evidence type="ECO:0000313" key="2">
    <source>
        <dbReference type="EMBL" id="SCL53149.1"/>
    </source>
</evidence>
<feature type="transmembrane region" description="Helical" evidence="1">
    <location>
        <begin position="38"/>
        <end position="58"/>
    </location>
</feature>
<dbReference type="Proteomes" id="UP000199696">
    <property type="component" value="Unassembled WGS sequence"/>
</dbReference>
<feature type="transmembrane region" description="Helical" evidence="1">
    <location>
        <begin position="70"/>
        <end position="102"/>
    </location>
</feature>
<evidence type="ECO:0000256" key="1">
    <source>
        <dbReference type="SAM" id="Phobius"/>
    </source>
</evidence>
<feature type="transmembrane region" description="Helical" evidence="1">
    <location>
        <begin position="12"/>
        <end position="31"/>
    </location>
</feature>